<proteinExistence type="predicted"/>
<evidence type="ECO:0000256" key="1">
    <source>
        <dbReference type="SAM" id="MobiDB-lite"/>
    </source>
</evidence>
<gene>
    <name evidence="2" type="ORF">M0R45_026294</name>
</gene>
<protein>
    <submittedName>
        <fullName evidence="2">Uncharacterized protein</fullName>
    </submittedName>
</protein>
<name>A0AAW1WZN8_RUBAR</name>
<dbReference type="AlphaFoldDB" id="A0AAW1WZN8"/>
<dbReference type="EMBL" id="JBEDUW010000005">
    <property type="protein sequence ID" value="KAK9929188.1"/>
    <property type="molecule type" value="Genomic_DNA"/>
</dbReference>
<dbReference type="Proteomes" id="UP001457282">
    <property type="component" value="Unassembled WGS sequence"/>
</dbReference>
<comment type="caution">
    <text evidence="2">The sequence shown here is derived from an EMBL/GenBank/DDBJ whole genome shotgun (WGS) entry which is preliminary data.</text>
</comment>
<evidence type="ECO:0000313" key="3">
    <source>
        <dbReference type="Proteomes" id="UP001457282"/>
    </source>
</evidence>
<keyword evidence="3" id="KW-1185">Reference proteome</keyword>
<organism evidence="2 3">
    <name type="scientific">Rubus argutus</name>
    <name type="common">Southern blackberry</name>
    <dbReference type="NCBI Taxonomy" id="59490"/>
    <lineage>
        <taxon>Eukaryota</taxon>
        <taxon>Viridiplantae</taxon>
        <taxon>Streptophyta</taxon>
        <taxon>Embryophyta</taxon>
        <taxon>Tracheophyta</taxon>
        <taxon>Spermatophyta</taxon>
        <taxon>Magnoliopsida</taxon>
        <taxon>eudicotyledons</taxon>
        <taxon>Gunneridae</taxon>
        <taxon>Pentapetalae</taxon>
        <taxon>rosids</taxon>
        <taxon>fabids</taxon>
        <taxon>Rosales</taxon>
        <taxon>Rosaceae</taxon>
        <taxon>Rosoideae</taxon>
        <taxon>Rosoideae incertae sedis</taxon>
        <taxon>Rubus</taxon>
    </lineage>
</organism>
<feature type="region of interest" description="Disordered" evidence="1">
    <location>
        <begin position="1"/>
        <end position="44"/>
    </location>
</feature>
<accession>A0AAW1WZN8</accession>
<evidence type="ECO:0000313" key="2">
    <source>
        <dbReference type="EMBL" id="KAK9929188.1"/>
    </source>
</evidence>
<reference evidence="2 3" key="1">
    <citation type="journal article" date="2023" name="G3 (Bethesda)">
        <title>A chromosome-length genome assembly and annotation of blackberry (Rubus argutus, cv. 'Hillquist').</title>
        <authorList>
            <person name="Bruna T."/>
            <person name="Aryal R."/>
            <person name="Dudchenko O."/>
            <person name="Sargent D.J."/>
            <person name="Mead D."/>
            <person name="Buti M."/>
            <person name="Cavallini A."/>
            <person name="Hytonen T."/>
            <person name="Andres J."/>
            <person name="Pham M."/>
            <person name="Weisz D."/>
            <person name="Mascagni F."/>
            <person name="Usai G."/>
            <person name="Natali L."/>
            <person name="Bassil N."/>
            <person name="Fernandez G.E."/>
            <person name="Lomsadze A."/>
            <person name="Armour M."/>
            <person name="Olukolu B."/>
            <person name="Poorten T."/>
            <person name="Britton C."/>
            <person name="Davik J."/>
            <person name="Ashrafi H."/>
            <person name="Aiden E.L."/>
            <person name="Borodovsky M."/>
            <person name="Worthington M."/>
        </authorList>
    </citation>
    <scope>NUCLEOTIDE SEQUENCE [LARGE SCALE GENOMIC DNA]</scope>
    <source>
        <strain evidence="2">PI 553951</strain>
    </source>
</reference>
<sequence>MQKKICGWKSSQNEKQQDHQAHVDYNNNNNDPVMYSNSSSSSSDLSLRNLSKLILPPLGASSYNQSQMHSNRWIISPHGLHIQVLGDIYGAFGGLLGVGLPV</sequence>